<accession>A0A385JNH1</accession>
<evidence type="ECO:0000313" key="2">
    <source>
        <dbReference type="EMBL" id="AXY99910.1"/>
    </source>
</evidence>
<feature type="domain" description="Glycosyltransferase 2-like" evidence="1">
    <location>
        <begin position="13"/>
        <end position="125"/>
    </location>
</feature>
<organism evidence="2">
    <name type="scientific">Proteus genomosp. 4</name>
    <dbReference type="NCBI Taxonomy" id="1311818"/>
    <lineage>
        <taxon>Bacteria</taxon>
        <taxon>Pseudomonadati</taxon>
        <taxon>Pseudomonadota</taxon>
        <taxon>Gammaproteobacteria</taxon>
        <taxon>Enterobacterales</taxon>
        <taxon>Morganellaceae</taxon>
        <taxon>Proteus</taxon>
    </lineage>
</organism>
<dbReference type="EMBL" id="KY710724">
    <property type="protein sequence ID" value="AXY99910.1"/>
    <property type="molecule type" value="Genomic_DNA"/>
</dbReference>
<dbReference type="PANTHER" id="PTHR22916:SF3">
    <property type="entry name" value="UDP-GLCNAC:BETAGAL BETA-1,3-N-ACETYLGLUCOSAMINYLTRANSFERASE-LIKE PROTEIN 1"/>
    <property type="match status" value="1"/>
</dbReference>
<dbReference type="CDD" id="cd00761">
    <property type="entry name" value="Glyco_tranf_GTA_type"/>
    <property type="match status" value="1"/>
</dbReference>
<evidence type="ECO:0000259" key="1">
    <source>
        <dbReference type="Pfam" id="PF00535"/>
    </source>
</evidence>
<dbReference type="AlphaFoldDB" id="A0A385JNH1"/>
<dbReference type="SUPFAM" id="SSF53448">
    <property type="entry name" value="Nucleotide-diphospho-sugar transferases"/>
    <property type="match status" value="1"/>
</dbReference>
<protein>
    <submittedName>
        <fullName evidence="2">Gt3</fullName>
    </submittedName>
</protein>
<name>A0A385JNH1_9GAMM</name>
<sequence>MLLTPSNDNTLVSIIMPCFNSASFIQESIRSVLSQTYHNFELIVIDDASKDNSLDIIKSFSDERIKIIELKTNQGAGLSRNKGIEAAQGRFIAFLDSDDLWHKDKLSLQISFMKDNGHHLTYTDYQCFDKAGMKNIKKPPKSTNYNDLLYCNVIGCLTAIYDAQLVGKQYMPLIRKRQDMGLWLKIMKNYGPAYCLPNVLAYYRLDSGMTQNKANAALYQWVFYRKELKFNILKSTKYFIGYAYNGLIKNKVF</sequence>
<dbReference type="GO" id="GO:0016758">
    <property type="term" value="F:hexosyltransferase activity"/>
    <property type="evidence" value="ECO:0007669"/>
    <property type="project" value="UniProtKB-ARBA"/>
</dbReference>
<dbReference type="InterPro" id="IPR001173">
    <property type="entry name" value="Glyco_trans_2-like"/>
</dbReference>
<reference evidence="2" key="1">
    <citation type="journal article" date="2017" name="PLoS ONE">
        <title>Genetic diversity of the O antigens of Proteus species and the development of a suspension array for molecular serotyping.</title>
        <authorList>
            <person name="Yu X."/>
            <person name="Torzewska A."/>
            <person name="Zhang X."/>
            <person name="Yin Z."/>
            <person name="Drzewiecka D."/>
            <person name="Cao H."/>
            <person name="Liu B."/>
            <person name="Knirel Y.A."/>
            <person name="Rozalski A."/>
            <person name="Wang L."/>
        </authorList>
    </citation>
    <scope>NUCLEOTIDE SEQUENCE</scope>
    <source>
        <strain evidence="2">G2652</strain>
    </source>
</reference>
<dbReference type="Gene3D" id="3.90.550.10">
    <property type="entry name" value="Spore Coat Polysaccharide Biosynthesis Protein SpsA, Chain A"/>
    <property type="match status" value="1"/>
</dbReference>
<dbReference type="PANTHER" id="PTHR22916">
    <property type="entry name" value="GLYCOSYLTRANSFERASE"/>
    <property type="match status" value="1"/>
</dbReference>
<dbReference type="Pfam" id="PF00535">
    <property type="entry name" value="Glycos_transf_2"/>
    <property type="match status" value="1"/>
</dbReference>
<dbReference type="InterPro" id="IPR029044">
    <property type="entry name" value="Nucleotide-diphossugar_trans"/>
</dbReference>
<proteinExistence type="predicted"/>